<dbReference type="Pfam" id="PF00561">
    <property type="entry name" value="Abhydrolase_1"/>
    <property type="match status" value="1"/>
</dbReference>
<accession>A0A433D243</accession>
<dbReference type="Gene3D" id="3.40.50.1820">
    <property type="entry name" value="alpha/beta hydrolase"/>
    <property type="match status" value="1"/>
</dbReference>
<gene>
    <name evidence="4" type="ORF">BC936DRAFT_148875</name>
</gene>
<dbReference type="AlphaFoldDB" id="A0A433D243"/>
<dbReference type="GO" id="GO:0016787">
    <property type="term" value="F:hydrolase activity"/>
    <property type="evidence" value="ECO:0007669"/>
    <property type="project" value="UniProtKB-KW"/>
</dbReference>
<organism evidence="4 5">
    <name type="scientific">Jimgerdemannia flammicorona</name>
    <dbReference type="NCBI Taxonomy" id="994334"/>
    <lineage>
        <taxon>Eukaryota</taxon>
        <taxon>Fungi</taxon>
        <taxon>Fungi incertae sedis</taxon>
        <taxon>Mucoromycota</taxon>
        <taxon>Mucoromycotina</taxon>
        <taxon>Endogonomycetes</taxon>
        <taxon>Endogonales</taxon>
        <taxon>Endogonaceae</taxon>
        <taxon>Jimgerdemannia</taxon>
    </lineage>
</organism>
<comment type="similarity">
    <text evidence="2">Belongs to the AB hydrolase superfamily. Epoxide hydrolase family.</text>
</comment>
<evidence type="ECO:0000313" key="4">
    <source>
        <dbReference type="EMBL" id="RUP44908.1"/>
    </source>
</evidence>
<dbReference type="Proteomes" id="UP000268093">
    <property type="component" value="Unassembled WGS sequence"/>
</dbReference>
<feature type="domain" description="AB hydrolase-1" evidence="3">
    <location>
        <begin position="144"/>
        <end position="237"/>
    </location>
</feature>
<keyword evidence="1 4" id="KW-0378">Hydrolase</keyword>
<proteinExistence type="inferred from homology"/>
<dbReference type="OrthoDB" id="408373at2759"/>
<keyword evidence="5" id="KW-1185">Reference proteome</keyword>
<evidence type="ECO:0000256" key="2">
    <source>
        <dbReference type="ARBA" id="ARBA00038334"/>
    </source>
</evidence>
<dbReference type="EMBL" id="RBNI01008158">
    <property type="protein sequence ID" value="RUP44908.1"/>
    <property type="molecule type" value="Genomic_DNA"/>
</dbReference>
<dbReference type="InterPro" id="IPR029058">
    <property type="entry name" value="AB_hydrolase_fold"/>
</dbReference>
<name>A0A433D243_9FUNG</name>
<dbReference type="PRINTS" id="PR00412">
    <property type="entry name" value="EPOXHYDRLASE"/>
</dbReference>
<dbReference type="InterPro" id="IPR000073">
    <property type="entry name" value="AB_hydrolase_1"/>
</dbReference>
<protein>
    <submittedName>
        <fullName evidence="4">Alpha/Beta hydrolase protein</fullName>
    </submittedName>
</protein>
<reference evidence="4 5" key="1">
    <citation type="journal article" date="2018" name="New Phytol.">
        <title>Phylogenomics of Endogonaceae and evolution of mycorrhizas within Mucoromycota.</title>
        <authorList>
            <person name="Chang Y."/>
            <person name="Desiro A."/>
            <person name="Na H."/>
            <person name="Sandor L."/>
            <person name="Lipzen A."/>
            <person name="Clum A."/>
            <person name="Barry K."/>
            <person name="Grigoriev I.V."/>
            <person name="Martin F.M."/>
            <person name="Stajich J.E."/>
            <person name="Smith M.E."/>
            <person name="Bonito G."/>
            <person name="Spatafora J.W."/>
        </authorList>
    </citation>
    <scope>NUCLEOTIDE SEQUENCE [LARGE SCALE GENOMIC DNA]</scope>
    <source>
        <strain evidence="4 5">GMNB39</strain>
    </source>
</reference>
<comment type="caution">
    <text evidence="4">The sequence shown here is derived from an EMBL/GenBank/DDBJ whole genome shotgun (WGS) entry which is preliminary data.</text>
</comment>
<evidence type="ECO:0000313" key="5">
    <source>
        <dbReference type="Proteomes" id="UP000268093"/>
    </source>
</evidence>
<evidence type="ECO:0000259" key="3">
    <source>
        <dbReference type="Pfam" id="PF00561"/>
    </source>
</evidence>
<dbReference type="SUPFAM" id="SSF53474">
    <property type="entry name" value="alpha/beta-Hydrolases"/>
    <property type="match status" value="1"/>
</dbReference>
<sequence length="428" mass="49452">MTLVVASGRSHSHVIYPRDRQLPYRLVSTPHSLPAFVKAMDPLDPQSFTHKLSFVNGVNLREFGFWTLYDYVDEGRDVNGVVILCHGFPDVRYFPHFCSFFTLRTFLNLTPPALLALVYTPSLTCLRFGSLPLIEYTYQDAPRCPPNSIAVYSWKNISTDIKELMDLLEIPRAIFIGHDWGGMIVWRMTQWYPERVIAVASFCTAYAPPSHVLHEIEEILKVYPSFAYQAYFATDEAVKELDSDPDLIFRIIHRTSRKGDTIPWFRSFPIFPHYRNPEPKHSILATRQEHDYYVDQYTRRGFHGGLNYYRTRRVNFDEELGGWVVGCFLPRYVLIDLHPPKKEAGLSRQIDHPALMVGIRACYQISPVTAGKDAAIRPRMAKDMPQHCTNLTMKHIQESGHWIMVEQTEAVNSILDEWLDTLKPKAKL</sequence>
<evidence type="ECO:0000256" key="1">
    <source>
        <dbReference type="ARBA" id="ARBA00022801"/>
    </source>
</evidence>
<dbReference type="InterPro" id="IPR000639">
    <property type="entry name" value="Epox_hydrolase-like"/>
</dbReference>
<dbReference type="PANTHER" id="PTHR43329">
    <property type="entry name" value="EPOXIDE HYDROLASE"/>
    <property type="match status" value="1"/>
</dbReference>